<evidence type="ECO:0000313" key="3">
    <source>
        <dbReference type="Proteomes" id="UP000676917"/>
    </source>
</evidence>
<protein>
    <submittedName>
        <fullName evidence="2">Uncharacterized protein</fullName>
    </submittedName>
</protein>
<dbReference type="RefSeq" id="WP_212919855.1">
    <property type="nucleotide sequence ID" value="NZ_BORP01000001.1"/>
</dbReference>
<dbReference type="EMBL" id="BORP01000001">
    <property type="protein sequence ID" value="GIO26390.1"/>
    <property type="molecule type" value="Genomic_DNA"/>
</dbReference>
<organism evidence="2 3">
    <name type="scientific">Ornithinibacillus bavariensis</name>
    <dbReference type="NCBI Taxonomy" id="545502"/>
    <lineage>
        <taxon>Bacteria</taxon>
        <taxon>Bacillati</taxon>
        <taxon>Bacillota</taxon>
        <taxon>Bacilli</taxon>
        <taxon>Bacillales</taxon>
        <taxon>Bacillaceae</taxon>
        <taxon>Ornithinibacillus</taxon>
    </lineage>
</organism>
<dbReference type="Proteomes" id="UP000676917">
    <property type="component" value="Unassembled WGS sequence"/>
</dbReference>
<accession>A0A919X928</accession>
<gene>
    <name evidence="2" type="ORF">J43TS3_10010</name>
</gene>
<sequence length="50" mass="5713">MQEAKKSRARILAEQVRIKSEELLNRSEVDHGGTREDKETSTLGEDSDLR</sequence>
<dbReference type="AlphaFoldDB" id="A0A919X928"/>
<feature type="region of interest" description="Disordered" evidence="1">
    <location>
        <begin position="22"/>
        <end position="50"/>
    </location>
</feature>
<proteinExistence type="predicted"/>
<keyword evidence="3" id="KW-1185">Reference proteome</keyword>
<evidence type="ECO:0000256" key="1">
    <source>
        <dbReference type="SAM" id="MobiDB-lite"/>
    </source>
</evidence>
<reference evidence="2" key="1">
    <citation type="submission" date="2021-03" db="EMBL/GenBank/DDBJ databases">
        <title>Antimicrobial resistance genes in bacteria isolated from Japanese honey, and their potential for conferring macrolide and lincosamide resistance in the American foulbrood pathogen Paenibacillus larvae.</title>
        <authorList>
            <person name="Okamoto M."/>
            <person name="Kumagai M."/>
            <person name="Kanamori H."/>
            <person name="Takamatsu D."/>
        </authorList>
    </citation>
    <scope>NUCLEOTIDE SEQUENCE</scope>
    <source>
        <strain evidence="2">J43TS3</strain>
    </source>
</reference>
<comment type="caution">
    <text evidence="2">The sequence shown here is derived from an EMBL/GenBank/DDBJ whole genome shotgun (WGS) entry which is preliminary data.</text>
</comment>
<evidence type="ECO:0000313" key="2">
    <source>
        <dbReference type="EMBL" id="GIO26390.1"/>
    </source>
</evidence>
<name>A0A919X928_9BACI</name>
<feature type="compositionally biased region" description="Basic and acidic residues" evidence="1">
    <location>
        <begin position="22"/>
        <end position="40"/>
    </location>
</feature>